<dbReference type="GO" id="GO:0160150">
    <property type="term" value="F:tRNA pseudouridine(13) synthase activity"/>
    <property type="evidence" value="ECO:0007669"/>
    <property type="project" value="UniProtKB-EC"/>
</dbReference>
<dbReference type="PANTHER" id="PTHR47811">
    <property type="entry name" value="TRNA PSEUDOURIDINE SYNTHASE D"/>
    <property type="match status" value="1"/>
</dbReference>
<feature type="domain" description="TRUD" evidence="6">
    <location>
        <begin position="166"/>
        <end position="313"/>
    </location>
</feature>
<dbReference type="RefSeq" id="WP_233925872.1">
    <property type="nucleotide sequence ID" value="NZ_JAJVKT010000013.1"/>
</dbReference>
<dbReference type="Gene3D" id="3.30.2340.10">
    <property type="entry name" value="TruD, insertion domain"/>
    <property type="match status" value="1"/>
</dbReference>
<comment type="similarity">
    <text evidence="1 4">Belongs to the pseudouridine synthase TruD family.</text>
</comment>
<dbReference type="HAMAP" id="MF_01082">
    <property type="entry name" value="TruD"/>
    <property type="match status" value="1"/>
</dbReference>
<dbReference type="PANTHER" id="PTHR47811:SF1">
    <property type="entry name" value="TRNA PSEUDOURIDINE SYNTHASE D"/>
    <property type="match status" value="1"/>
</dbReference>
<dbReference type="EC" id="5.4.99.27" evidence="4"/>
<dbReference type="GO" id="GO:0031119">
    <property type="term" value="P:tRNA pseudouridine synthesis"/>
    <property type="evidence" value="ECO:0007669"/>
    <property type="project" value="UniProtKB-UniRule"/>
</dbReference>
<dbReference type="Gene3D" id="3.30.2350.20">
    <property type="entry name" value="TruD, catalytic domain"/>
    <property type="match status" value="1"/>
</dbReference>
<comment type="catalytic activity">
    <reaction evidence="4">
        <text>uridine(13) in tRNA = pseudouridine(13) in tRNA</text>
        <dbReference type="Rhea" id="RHEA:42540"/>
        <dbReference type="Rhea" id="RHEA-COMP:10105"/>
        <dbReference type="Rhea" id="RHEA-COMP:10106"/>
        <dbReference type="ChEBI" id="CHEBI:65314"/>
        <dbReference type="ChEBI" id="CHEBI:65315"/>
        <dbReference type="EC" id="5.4.99.27"/>
    </reaction>
</comment>
<dbReference type="PROSITE" id="PS01268">
    <property type="entry name" value="UPF0024"/>
    <property type="match status" value="1"/>
</dbReference>
<accession>A0A9Q3W6F4</accession>
<evidence type="ECO:0000313" key="7">
    <source>
        <dbReference type="EMBL" id="MCE7509389.1"/>
    </source>
</evidence>
<dbReference type="EMBL" id="JAJVKT010000013">
    <property type="protein sequence ID" value="MCE7509389.1"/>
    <property type="molecule type" value="Genomic_DNA"/>
</dbReference>
<evidence type="ECO:0000256" key="4">
    <source>
        <dbReference type="HAMAP-Rule" id="MF_01082"/>
    </source>
</evidence>
<dbReference type="Pfam" id="PF01142">
    <property type="entry name" value="TruD"/>
    <property type="match status" value="2"/>
</dbReference>
<comment type="function">
    <text evidence="4">Responsible for synthesis of pseudouridine from uracil-13 in transfer RNAs.</text>
</comment>
<evidence type="ECO:0000256" key="3">
    <source>
        <dbReference type="ARBA" id="ARBA00023235"/>
    </source>
</evidence>
<evidence type="ECO:0000256" key="5">
    <source>
        <dbReference type="SAM" id="MobiDB-lite"/>
    </source>
</evidence>
<evidence type="ECO:0000313" key="8">
    <source>
        <dbReference type="Proteomes" id="UP001107961"/>
    </source>
</evidence>
<feature type="active site" description="Nucleophile" evidence="4">
    <location>
        <position position="92"/>
    </location>
</feature>
<dbReference type="InterPro" id="IPR011760">
    <property type="entry name" value="PsdUridine_synth_TruD_insert"/>
</dbReference>
<dbReference type="InterPro" id="IPR043165">
    <property type="entry name" value="TruD_insert_sf"/>
</dbReference>
<proteinExistence type="inferred from homology"/>
<reference evidence="7" key="1">
    <citation type="submission" date="2022-01" db="EMBL/GenBank/DDBJ databases">
        <authorList>
            <person name="Karlyshev A.V."/>
            <person name="Jaspars M."/>
        </authorList>
    </citation>
    <scope>NUCLEOTIDE SEQUENCE</scope>
    <source>
        <strain evidence="7">AGSA3-2</strain>
    </source>
</reference>
<organism evidence="7 8">
    <name type="scientific">Alloalcanivorax xenomutans</name>
    <dbReference type="NCBI Taxonomy" id="1094342"/>
    <lineage>
        <taxon>Bacteria</taxon>
        <taxon>Pseudomonadati</taxon>
        <taxon>Pseudomonadota</taxon>
        <taxon>Gammaproteobacteria</taxon>
        <taxon>Oceanospirillales</taxon>
        <taxon>Alcanivoracaceae</taxon>
        <taxon>Alloalcanivorax</taxon>
    </lineage>
</organism>
<feature type="region of interest" description="Disordered" evidence="5">
    <location>
        <begin position="257"/>
        <end position="276"/>
    </location>
</feature>
<dbReference type="GO" id="GO:0005829">
    <property type="term" value="C:cytosol"/>
    <property type="evidence" value="ECO:0007669"/>
    <property type="project" value="TreeGrafter"/>
</dbReference>
<dbReference type="InterPro" id="IPR042214">
    <property type="entry name" value="TruD_catalytic"/>
</dbReference>
<dbReference type="SUPFAM" id="SSF55120">
    <property type="entry name" value="Pseudouridine synthase"/>
    <property type="match status" value="1"/>
</dbReference>
<dbReference type="PROSITE" id="PS50984">
    <property type="entry name" value="TRUD"/>
    <property type="match status" value="1"/>
</dbReference>
<dbReference type="Proteomes" id="UP001107961">
    <property type="component" value="Unassembled WGS sequence"/>
</dbReference>
<sequence length="360" mass="39430">MNETELNGAVLNNVGAPARPPAHGAPLGRALMREQFADFRVDEIMTVTPEGEGEHLWLEIEKTDWNTEDVALWLARQAGIHRLSVGYSGLKDRRAITRQWFSLHLPGKPDPDLDCPPGLRLLQARRHRRKLNRGTHRANAFQLCLRQVQADPAALAERLALIACLGVPNYFGEQRFGRDDSNWQRGLAWLSGEGEAPRKRTLRGLWLSAVRSGLFNAVLAERVRGGCWDRLLDGDLLQPDGSRGLFAAADEPDAETRLSAGEVHPTGPLPGAGGMASSGACQVLEQTVLAPWAAVIEGLAGQGVDAARRATRLPVSGLDWDSRDDTLHLSFHLPAGAFATTVLAELLETRGPERRSRERL</sequence>
<dbReference type="InterPro" id="IPR020119">
    <property type="entry name" value="PsdUridine_synth_TruD_CS"/>
</dbReference>
<dbReference type="InterPro" id="IPR001656">
    <property type="entry name" value="PsdUridine_synth_TruD"/>
</dbReference>
<keyword evidence="3 4" id="KW-0413">Isomerase</keyword>
<dbReference type="AlphaFoldDB" id="A0A9Q3W6F4"/>
<dbReference type="GO" id="GO:0003723">
    <property type="term" value="F:RNA binding"/>
    <property type="evidence" value="ECO:0007669"/>
    <property type="project" value="InterPro"/>
</dbReference>
<name>A0A9Q3W6F4_9GAMM</name>
<dbReference type="InterPro" id="IPR020103">
    <property type="entry name" value="PsdUridine_synth_cat_dom_sf"/>
</dbReference>
<evidence type="ECO:0000256" key="1">
    <source>
        <dbReference type="ARBA" id="ARBA00007953"/>
    </source>
</evidence>
<evidence type="ECO:0000256" key="2">
    <source>
        <dbReference type="ARBA" id="ARBA00022694"/>
    </source>
</evidence>
<keyword evidence="2 4" id="KW-0819">tRNA processing</keyword>
<gene>
    <name evidence="4" type="primary">truD</name>
    <name evidence="7" type="ORF">LZG35_12130</name>
</gene>
<comment type="caution">
    <text evidence="7">The sequence shown here is derived from an EMBL/GenBank/DDBJ whole genome shotgun (WGS) entry which is preliminary data.</text>
</comment>
<protein>
    <recommendedName>
        <fullName evidence="4">tRNA pseudouridine synthase D</fullName>
        <ecNumber evidence="4">5.4.99.27</ecNumber>
    </recommendedName>
    <alternativeName>
        <fullName evidence="4">tRNA pseudouridine(13) synthase</fullName>
    </alternativeName>
    <alternativeName>
        <fullName evidence="4">tRNA pseudouridylate synthase D</fullName>
    </alternativeName>
    <alternativeName>
        <fullName evidence="4">tRNA-uridine isomerase D</fullName>
    </alternativeName>
</protein>
<evidence type="ECO:0000259" key="6">
    <source>
        <dbReference type="PROSITE" id="PS50984"/>
    </source>
</evidence>
<keyword evidence="8" id="KW-1185">Reference proteome</keyword>
<dbReference type="InterPro" id="IPR050170">
    <property type="entry name" value="TruD_pseudoU_synthase"/>
</dbReference>